<feature type="domain" description="RING-type" evidence="15">
    <location>
        <begin position="81"/>
        <end position="290"/>
    </location>
</feature>
<dbReference type="EMBL" id="PKPP01004018">
    <property type="protein sequence ID" value="PWA66467.1"/>
    <property type="molecule type" value="Genomic_DNA"/>
</dbReference>
<dbReference type="PANTHER" id="PTHR11685">
    <property type="entry name" value="RBR FAMILY RING FINGER AND IBR DOMAIN-CONTAINING"/>
    <property type="match status" value="1"/>
</dbReference>
<dbReference type="InterPro" id="IPR044066">
    <property type="entry name" value="TRIAD_supradom"/>
</dbReference>
<accession>A0A2U1MZ04</accession>
<dbReference type="UniPathway" id="UPA00143"/>
<organism evidence="16 17">
    <name type="scientific">Artemisia annua</name>
    <name type="common">Sweet wormwood</name>
    <dbReference type="NCBI Taxonomy" id="35608"/>
    <lineage>
        <taxon>Eukaryota</taxon>
        <taxon>Viridiplantae</taxon>
        <taxon>Streptophyta</taxon>
        <taxon>Embryophyta</taxon>
        <taxon>Tracheophyta</taxon>
        <taxon>Spermatophyta</taxon>
        <taxon>Magnoliopsida</taxon>
        <taxon>eudicotyledons</taxon>
        <taxon>Gunneridae</taxon>
        <taxon>Pentapetalae</taxon>
        <taxon>asterids</taxon>
        <taxon>campanulids</taxon>
        <taxon>Asterales</taxon>
        <taxon>Asteraceae</taxon>
        <taxon>Asteroideae</taxon>
        <taxon>Anthemideae</taxon>
        <taxon>Artemisiinae</taxon>
        <taxon>Artemisia</taxon>
    </lineage>
</organism>
<evidence type="ECO:0000256" key="3">
    <source>
        <dbReference type="ARBA" id="ARBA00003976"/>
    </source>
</evidence>
<keyword evidence="17" id="KW-1185">Reference proteome</keyword>
<keyword evidence="6" id="KW-0808">Transferase</keyword>
<dbReference type="InterPro" id="IPR002867">
    <property type="entry name" value="IBR_dom"/>
</dbReference>
<dbReference type="InterPro" id="IPR031127">
    <property type="entry name" value="E3_UB_ligase_RBR"/>
</dbReference>
<sequence length="290" mass="32513">MAGSSIFDPYVIDDDDSYFPPRAGPGTRRSGRRPRAASTSRASTSSSIKVPIVILDSEYSPTSTSSSMKPPIVILDSQDSPDRFCDICMDTKTDSEMFQNTNVCGHMFCFDCIRGHVAAKIQENITKVRCPDPNCKGVIGPEVCRYIVPKEVLDRWENALCESLILGTEKFYCPFKDCSALLVDDGGQTVTSSECPNCNRLFCAQCKVTWHSGMSCSEFKSLKKGEKDPTDIMLMNLAKKKKWKRCPKCNFFVEKRSGCLHIACRCGYNFCYGCGKHHKNSHQFKKCRYA</sequence>
<evidence type="ECO:0000256" key="6">
    <source>
        <dbReference type="ARBA" id="ARBA00022679"/>
    </source>
</evidence>
<dbReference type="Gene3D" id="2.20.25.20">
    <property type="match status" value="1"/>
</dbReference>
<keyword evidence="7" id="KW-0479">Metal-binding</keyword>
<dbReference type="Proteomes" id="UP000245207">
    <property type="component" value="Unassembled WGS sequence"/>
</dbReference>
<dbReference type="CDD" id="cd22582">
    <property type="entry name" value="BRcat_RBR_unk"/>
    <property type="match status" value="1"/>
</dbReference>
<dbReference type="Gene3D" id="1.20.120.1750">
    <property type="match status" value="1"/>
</dbReference>
<dbReference type="AlphaFoldDB" id="A0A2U1MZ04"/>
<name>A0A2U1MZ04_ARTAN</name>
<comment type="cofactor">
    <cofactor evidence="2">
        <name>Zn(2+)</name>
        <dbReference type="ChEBI" id="CHEBI:29105"/>
    </cofactor>
</comment>
<dbReference type="Pfam" id="PF13445">
    <property type="entry name" value="zf-RING_UBOX"/>
    <property type="match status" value="1"/>
</dbReference>
<comment type="function">
    <text evidence="3">Might act as an E3 ubiquitin-protein ligase, or as part of E3 complex, which accepts ubiquitin from specific E2 ubiquitin-conjugating enzymes and then transfers it to substrates.</text>
</comment>
<dbReference type="GO" id="GO:0008270">
    <property type="term" value="F:zinc ion binding"/>
    <property type="evidence" value="ECO:0007669"/>
    <property type="project" value="UniProtKB-KW"/>
</dbReference>
<proteinExistence type="inferred from homology"/>
<feature type="region of interest" description="Disordered" evidence="13">
    <location>
        <begin position="1"/>
        <end position="44"/>
    </location>
</feature>
<dbReference type="SMART" id="SM00647">
    <property type="entry name" value="IBR"/>
    <property type="match status" value="2"/>
</dbReference>
<evidence type="ECO:0000256" key="8">
    <source>
        <dbReference type="ARBA" id="ARBA00022737"/>
    </source>
</evidence>
<reference evidence="16 17" key="1">
    <citation type="journal article" date="2018" name="Mol. Plant">
        <title>The genome of Artemisia annua provides insight into the evolution of Asteraceae family and artemisinin biosynthesis.</title>
        <authorList>
            <person name="Shen Q."/>
            <person name="Zhang L."/>
            <person name="Liao Z."/>
            <person name="Wang S."/>
            <person name="Yan T."/>
            <person name="Shi P."/>
            <person name="Liu M."/>
            <person name="Fu X."/>
            <person name="Pan Q."/>
            <person name="Wang Y."/>
            <person name="Lv Z."/>
            <person name="Lu X."/>
            <person name="Zhang F."/>
            <person name="Jiang W."/>
            <person name="Ma Y."/>
            <person name="Chen M."/>
            <person name="Hao X."/>
            <person name="Li L."/>
            <person name="Tang Y."/>
            <person name="Lv G."/>
            <person name="Zhou Y."/>
            <person name="Sun X."/>
            <person name="Brodelius P.E."/>
            <person name="Rose J.K.C."/>
            <person name="Tang K."/>
        </authorList>
    </citation>
    <scope>NUCLEOTIDE SEQUENCE [LARGE SCALE GENOMIC DNA]</scope>
    <source>
        <strain evidence="17">cv. Huhao1</strain>
        <tissue evidence="16">Leaf</tissue>
    </source>
</reference>
<keyword evidence="11" id="KW-0862">Zinc</keyword>
<evidence type="ECO:0000256" key="11">
    <source>
        <dbReference type="ARBA" id="ARBA00022833"/>
    </source>
</evidence>
<dbReference type="InterPro" id="IPR013083">
    <property type="entry name" value="Znf_RING/FYVE/PHD"/>
</dbReference>
<dbReference type="FunFam" id="3.30.40.10:FF:000230">
    <property type="entry name" value="RBR-type E3 ubiquitin transferase"/>
    <property type="match status" value="1"/>
</dbReference>
<dbReference type="Gene3D" id="3.30.40.10">
    <property type="entry name" value="Zinc/RING finger domain, C3HC4 (zinc finger)"/>
    <property type="match status" value="1"/>
</dbReference>
<evidence type="ECO:0000256" key="4">
    <source>
        <dbReference type="ARBA" id="ARBA00005884"/>
    </source>
</evidence>
<keyword evidence="9 12" id="KW-0863">Zinc-finger</keyword>
<evidence type="ECO:0000259" key="14">
    <source>
        <dbReference type="PROSITE" id="PS50089"/>
    </source>
</evidence>
<evidence type="ECO:0000313" key="17">
    <source>
        <dbReference type="Proteomes" id="UP000245207"/>
    </source>
</evidence>
<keyword evidence="8" id="KW-0677">Repeat</keyword>
<evidence type="ECO:0000256" key="5">
    <source>
        <dbReference type="ARBA" id="ARBA00012251"/>
    </source>
</evidence>
<dbReference type="InterPro" id="IPR001841">
    <property type="entry name" value="Znf_RING"/>
</dbReference>
<dbReference type="STRING" id="35608.A0A2U1MZ04"/>
<dbReference type="SUPFAM" id="SSF57850">
    <property type="entry name" value="RING/U-box"/>
    <property type="match status" value="3"/>
</dbReference>
<evidence type="ECO:0000256" key="10">
    <source>
        <dbReference type="ARBA" id="ARBA00022786"/>
    </source>
</evidence>
<gene>
    <name evidence="16" type="ORF">CTI12_AA327030</name>
</gene>
<dbReference type="PROSITE" id="PS51873">
    <property type="entry name" value="TRIAD"/>
    <property type="match status" value="1"/>
</dbReference>
<comment type="similarity">
    <text evidence="4">Belongs to the RBR family. Ariadne subfamily.</text>
</comment>
<dbReference type="CDD" id="cd22584">
    <property type="entry name" value="Rcat_RBR_unk"/>
    <property type="match status" value="1"/>
</dbReference>
<dbReference type="GO" id="GO:0061630">
    <property type="term" value="F:ubiquitin protein ligase activity"/>
    <property type="evidence" value="ECO:0007669"/>
    <property type="project" value="UniProtKB-EC"/>
</dbReference>
<dbReference type="PROSITE" id="PS50089">
    <property type="entry name" value="ZF_RING_2"/>
    <property type="match status" value="1"/>
</dbReference>
<dbReference type="GO" id="GO:0016567">
    <property type="term" value="P:protein ubiquitination"/>
    <property type="evidence" value="ECO:0007669"/>
    <property type="project" value="UniProtKB-UniPathway"/>
</dbReference>
<comment type="caution">
    <text evidence="16">The sequence shown here is derived from an EMBL/GenBank/DDBJ whole genome shotgun (WGS) entry which is preliminary data.</text>
</comment>
<comment type="catalytic activity">
    <reaction evidence="1">
        <text>[E2 ubiquitin-conjugating enzyme]-S-ubiquitinyl-L-cysteine + [acceptor protein]-L-lysine = [E2 ubiquitin-conjugating enzyme]-L-cysteine + [acceptor protein]-N(6)-ubiquitinyl-L-lysine.</text>
        <dbReference type="EC" id="2.3.2.31"/>
    </reaction>
</comment>
<dbReference type="EC" id="2.3.2.31" evidence="5"/>
<dbReference type="InterPro" id="IPR027370">
    <property type="entry name" value="Znf-RING_euk"/>
</dbReference>
<dbReference type="PROSITE" id="PS00518">
    <property type="entry name" value="ZF_RING_1"/>
    <property type="match status" value="1"/>
</dbReference>
<evidence type="ECO:0000256" key="1">
    <source>
        <dbReference type="ARBA" id="ARBA00001798"/>
    </source>
</evidence>
<evidence type="ECO:0000256" key="7">
    <source>
        <dbReference type="ARBA" id="ARBA00022723"/>
    </source>
</evidence>
<evidence type="ECO:0000256" key="9">
    <source>
        <dbReference type="ARBA" id="ARBA00022771"/>
    </source>
</evidence>
<dbReference type="OrthoDB" id="10009520at2759"/>
<evidence type="ECO:0000256" key="12">
    <source>
        <dbReference type="PROSITE-ProRule" id="PRU00175"/>
    </source>
</evidence>
<protein>
    <recommendedName>
        <fullName evidence="5">RBR-type E3 ubiquitin transferase</fullName>
        <ecNumber evidence="5">2.3.2.31</ecNumber>
    </recommendedName>
</protein>
<evidence type="ECO:0000313" key="16">
    <source>
        <dbReference type="EMBL" id="PWA66467.1"/>
    </source>
</evidence>
<feature type="domain" description="RING-type" evidence="14">
    <location>
        <begin position="85"/>
        <end position="131"/>
    </location>
</feature>
<keyword evidence="10" id="KW-0833">Ubl conjugation pathway</keyword>
<evidence type="ECO:0000259" key="15">
    <source>
        <dbReference type="PROSITE" id="PS51873"/>
    </source>
</evidence>
<evidence type="ECO:0000256" key="2">
    <source>
        <dbReference type="ARBA" id="ARBA00001947"/>
    </source>
</evidence>
<dbReference type="InterPro" id="IPR017907">
    <property type="entry name" value="Znf_RING_CS"/>
</dbReference>
<evidence type="ECO:0000256" key="13">
    <source>
        <dbReference type="SAM" id="MobiDB-lite"/>
    </source>
</evidence>
<dbReference type="Pfam" id="PF01485">
    <property type="entry name" value="IBR"/>
    <property type="match status" value="2"/>
</dbReference>